<dbReference type="InterPro" id="IPR036412">
    <property type="entry name" value="HAD-like_sf"/>
</dbReference>
<dbReference type="InterPro" id="IPR023198">
    <property type="entry name" value="PGP-like_dom2"/>
</dbReference>
<dbReference type="EMBL" id="JACHYB010000001">
    <property type="protein sequence ID" value="MBB3186476.1"/>
    <property type="molecule type" value="Genomic_DNA"/>
</dbReference>
<keyword evidence="1" id="KW-0378">Hydrolase</keyword>
<dbReference type="PANTHER" id="PTHR43481:SF4">
    <property type="entry name" value="GLYCEROL-1-PHOSPHATE PHOSPHOHYDROLASE 1-RELATED"/>
    <property type="match status" value="1"/>
</dbReference>
<dbReference type="Gene3D" id="1.10.150.240">
    <property type="entry name" value="Putative phosphatase, domain 2"/>
    <property type="match status" value="1"/>
</dbReference>
<sequence>MDGVLFDSMPAHAEAWVKAFESVEVPFTSYQAYMQEGRTGNGTIDDVFQSEKGRLATEEEKTLIYSTKSRIFEQIEAVRVMPFALPLLEKIKAHYVQIVLVTGSGQPSLLDRLEVYFPQIFERERMVTAFDVKKGKPHPEPYLMALEKAHVKPWEAVVVENAPLGIASASDAGIYTLAVNTGILENEVLVKAGANAIFSGVEDLYNQWNQLFFGE</sequence>
<dbReference type="GO" id="GO:0050308">
    <property type="term" value="F:sugar-phosphatase activity"/>
    <property type="evidence" value="ECO:0007669"/>
    <property type="project" value="TreeGrafter"/>
</dbReference>
<dbReference type="AlphaFoldDB" id="A0A7W5DP71"/>
<name>A0A7W5DP71_9PORP</name>
<proteinExistence type="predicted"/>
<evidence type="ECO:0000313" key="2">
    <source>
        <dbReference type="Proteomes" id="UP000544222"/>
    </source>
</evidence>
<keyword evidence="2" id="KW-1185">Reference proteome</keyword>
<organism evidence="1 2">
    <name type="scientific">Microbacter margulisiae</name>
    <dbReference type="NCBI Taxonomy" id="1350067"/>
    <lineage>
        <taxon>Bacteria</taxon>
        <taxon>Pseudomonadati</taxon>
        <taxon>Bacteroidota</taxon>
        <taxon>Bacteroidia</taxon>
        <taxon>Bacteroidales</taxon>
        <taxon>Porphyromonadaceae</taxon>
        <taxon>Microbacter</taxon>
    </lineage>
</organism>
<dbReference type="InterPro" id="IPR023214">
    <property type="entry name" value="HAD_sf"/>
</dbReference>
<dbReference type="Pfam" id="PF13419">
    <property type="entry name" value="HAD_2"/>
    <property type="match status" value="1"/>
</dbReference>
<dbReference type="SUPFAM" id="SSF56784">
    <property type="entry name" value="HAD-like"/>
    <property type="match status" value="1"/>
</dbReference>
<dbReference type="Gene3D" id="3.40.50.1000">
    <property type="entry name" value="HAD superfamily/HAD-like"/>
    <property type="match status" value="1"/>
</dbReference>
<gene>
    <name evidence="1" type="ORF">FHX64_000639</name>
</gene>
<reference evidence="1 2" key="1">
    <citation type="submission" date="2020-08" db="EMBL/GenBank/DDBJ databases">
        <title>Genomic Encyclopedia of Type Strains, Phase IV (KMG-IV): sequencing the most valuable type-strain genomes for metagenomic binning, comparative biology and taxonomic classification.</title>
        <authorList>
            <person name="Goeker M."/>
        </authorList>
    </citation>
    <scope>NUCLEOTIDE SEQUENCE [LARGE SCALE GENOMIC DNA]</scope>
    <source>
        <strain evidence="1 2">DSM 27471</strain>
    </source>
</reference>
<comment type="caution">
    <text evidence="1">The sequence shown here is derived from an EMBL/GenBank/DDBJ whole genome shotgun (WGS) entry which is preliminary data.</text>
</comment>
<evidence type="ECO:0000313" key="1">
    <source>
        <dbReference type="EMBL" id="MBB3186476.1"/>
    </source>
</evidence>
<dbReference type="Proteomes" id="UP000544222">
    <property type="component" value="Unassembled WGS sequence"/>
</dbReference>
<protein>
    <submittedName>
        <fullName evidence="1">HAD superfamily hydrolase (TIGR01509 family)</fullName>
    </submittedName>
</protein>
<dbReference type="NCBIfam" id="TIGR01509">
    <property type="entry name" value="HAD-SF-IA-v3"/>
    <property type="match status" value="1"/>
</dbReference>
<dbReference type="PANTHER" id="PTHR43481">
    <property type="entry name" value="FRUCTOSE-1-PHOSPHATE PHOSPHATASE"/>
    <property type="match status" value="1"/>
</dbReference>
<accession>A0A7W5DP71</accession>
<dbReference type="InterPro" id="IPR051806">
    <property type="entry name" value="HAD-like_SPP"/>
</dbReference>
<dbReference type="InterPro" id="IPR006439">
    <property type="entry name" value="HAD-SF_hydro_IA"/>
</dbReference>
<dbReference type="InterPro" id="IPR041492">
    <property type="entry name" value="HAD_2"/>
</dbReference>